<dbReference type="EMBL" id="ML119700">
    <property type="protein sequence ID" value="RPA79355.1"/>
    <property type="molecule type" value="Genomic_DNA"/>
</dbReference>
<feature type="region of interest" description="Disordered" evidence="1">
    <location>
        <begin position="85"/>
        <end position="109"/>
    </location>
</feature>
<evidence type="ECO:0000256" key="1">
    <source>
        <dbReference type="SAM" id="MobiDB-lite"/>
    </source>
</evidence>
<protein>
    <submittedName>
        <fullName evidence="2">Uncharacterized protein</fullName>
    </submittedName>
</protein>
<name>A0A3N4HZR1_ASCIM</name>
<gene>
    <name evidence="2" type="ORF">BJ508DRAFT_415987</name>
</gene>
<evidence type="ECO:0000313" key="3">
    <source>
        <dbReference type="Proteomes" id="UP000275078"/>
    </source>
</evidence>
<accession>A0A3N4HZR1</accession>
<organism evidence="2 3">
    <name type="scientific">Ascobolus immersus RN42</name>
    <dbReference type="NCBI Taxonomy" id="1160509"/>
    <lineage>
        <taxon>Eukaryota</taxon>
        <taxon>Fungi</taxon>
        <taxon>Dikarya</taxon>
        <taxon>Ascomycota</taxon>
        <taxon>Pezizomycotina</taxon>
        <taxon>Pezizomycetes</taxon>
        <taxon>Pezizales</taxon>
        <taxon>Ascobolaceae</taxon>
        <taxon>Ascobolus</taxon>
    </lineage>
</organism>
<proteinExistence type="predicted"/>
<keyword evidence="3" id="KW-1185">Reference proteome</keyword>
<reference evidence="2 3" key="1">
    <citation type="journal article" date="2018" name="Nat. Ecol. Evol.">
        <title>Pezizomycetes genomes reveal the molecular basis of ectomycorrhizal truffle lifestyle.</title>
        <authorList>
            <person name="Murat C."/>
            <person name="Payen T."/>
            <person name="Noel B."/>
            <person name="Kuo A."/>
            <person name="Morin E."/>
            <person name="Chen J."/>
            <person name="Kohler A."/>
            <person name="Krizsan K."/>
            <person name="Balestrini R."/>
            <person name="Da Silva C."/>
            <person name="Montanini B."/>
            <person name="Hainaut M."/>
            <person name="Levati E."/>
            <person name="Barry K.W."/>
            <person name="Belfiori B."/>
            <person name="Cichocki N."/>
            <person name="Clum A."/>
            <person name="Dockter R.B."/>
            <person name="Fauchery L."/>
            <person name="Guy J."/>
            <person name="Iotti M."/>
            <person name="Le Tacon F."/>
            <person name="Lindquist E.A."/>
            <person name="Lipzen A."/>
            <person name="Malagnac F."/>
            <person name="Mello A."/>
            <person name="Molinier V."/>
            <person name="Miyauchi S."/>
            <person name="Poulain J."/>
            <person name="Riccioni C."/>
            <person name="Rubini A."/>
            <person name="Sitrit Y."/>
            <person name="Splivallo R."/>
            <person name="Traeger S."/>
            <person name="Wang M."/>
            <person name="Zifcakova L."/>
            <person name="Wipf D."/>
            <person name="Zambonelli A."/>
            <person name="Paolocci F."/>
            <person name="Nowrousian M."/>
            <person name="Ottonello S."/>
            <person name="Baldrian P."/>
            <person name="Spatafora J.W."/>
            <person name="Henrissat B."/>
            <person name="Nagy L.G."/>
            <person name="Aury J.M."/>
            <person name="Wincker P."/>
            <person name="Grigoriev I.V."/>
            <person name="Bonfante P."/>
            <person name="Martin F.M."/>
        </authorList>
    </citation>
    <scope>NUCLEOTIDE SEQUENCE [LARGE SCALE GENOMIC DNA]</scope>
    <source>
        <strain evidence="2 3">RN42</strain>
    </source>
</reference>
<feature type="compositionally biased region" description="Polar residues" evidence="1">
    <location>
        <begin position="87"/>
        <end position="104"/>
    </location>
</feature>
<dbReference type="Proteomes" id="UP000275078">
    <property type="component" value="Unassembled WGS sequence"/>
</dbReference>
<dbReference type="AlphaFoldDB" id="A0A3N4HZR1"/>
<evidence type="ECO:0000313" key="2">
    <source>
        <dbReference type="EMBL" id="RPA79355.1"/>
    </source>
</evidence>
<sequence length="501" mass="55822">MGDSQEGNQHVPRNPYNIQSNFQGKVYTAAEIDFLGDNELELTADDPEEWEAEYLASVAGLKWGPALCDPAYTQRWNKPSLLLQPVPDSSTSTSQAALANTSAPESDVESEKPYKAVMLEVLKRVDLAKAISDPQYTHLAINAYEEACRSLESLEKDDTLLNKGQKQRILIMAEEYWQAAKTLHLNSLTDKTSRQSKRHQLDPYATLRTAFRNSLKGAALLRVTPLPLNTATVTDTLYHIFGTGTAMKDCAKAYYLTLLIAPFSSTKLRDATPVPVVLDSRASPVLIAQQLGRMGYKAAFVLRRYRPQDSKPHPSIQVGEKKVKLSPDALRKYRYLITVDFPEEYVKSAVKSRPVGKSFLYQDTITYDFQPSEELPVEIEVPPSATLPLDILQGMIRLGMEPRFSASLRKTGAHVRMEASDGGESGQAHIVSEGQGRLDEIDGKIAELQFKCKGIKSKKRKRSPKREALTTIDVFVKEEGLHCKACAKCIRNWAVGAAKWM</sequence>